<feature type="domain" description="Letm1 RBD" evidence="9">
    <location>
        <begin position="246"/>
        <end position="440"/>
    </location>
</feature>
<organism evidence="10 11">
    <name type="scientific">Sugiyamaella lignohabitans</name>
    <dbReference type="NCBI Taxonomy" id="796027"/>
    <lineage>
        <taxon>Eukaryota</taxon>
        <taxon>Fungi</taxon>
        <taxon>Dikarya</taxon>
        <taxon>Ascomycota</taxon>
        <taxon>Saccharomycotina</taxon>
        <taxon>Dipodascomycetes</taxon>
        <taxon>Dipodascales</taxon>
        <taxon>Trichomonascaceae</taxon>
        <taxon>Sugiyamaella</taxon>
    </lineage>
</organism>
<dbReference type="Pfam" id="PF07766">
    <property type="entry name" value="LETM1_RBD"/>
    <property type="match status" value="1"/>
</dbReference>
<evidence type="ECO:0000256" key="6">
    <source>
        <dbReference type="ARBA" id="ARBA00023136"/>
    </source>
</evidence>
<feature type="compositionally biased region" description="Low complexity" evidence="8">
    <location>
        <begin position="510"/>
        <end position="527"/>
    </location>
</feature>
<feature type="region of interest" description="Disordered" evidence="8">
    <location>
        <begin position="94"/>
        <end position="137"/>
    </location>
</feature>
<keyword evidence="6" id="KW-0472">Membrane</keyword>
<accession>A0A167DGL8</accession>
<evidence type="ECO:0000256" key="5">
    <source>
        <dbReference type="ARBA" id="ARBA00023128"/>
    </source>
</evidence>
<dbReference type="RefSeq" id="XP_018735371.1">
    <property type="nucleotide sequence ID" value="XM_018878026.1"/>
</dbReference>
<dbReference type="GO" id="GO:0005743">
    <property type="term" value="C:mitochondrial inner membrane"/>
    <property type="evidence" value="ECO:0007669"/>
    <property type="project" value="UniProtKB-SubCell"/>
</dbReference>
<dbReference type="GeneID" id="30032945"/>
<evidence type="ECO:0000256" key="8">
    <source>
        <dbReference type="SAM" id="MobiDB-lite"/>
    </source>
</evidence>
<protein>
    <submittedName>
        <fullName evidence="10">Ylh47p</fullName>
    </submittedName>
</protein>
<keyword evidence="3" id="KW-0999">Mitochondrion inner membrane</keyword>
<dbReference type="GO" id="GO:0043022">
    <property type="term" value="F:ribosome binding"/>
    <property type="evidence" value="ECO:0007669"/>
    <property type="project" value="InterPro"/>
</dbReference>
<dbReference type="EMBL" id="CP014501">
    <property type="protein sequence ID" value="ANB12894.1"/>
    <property type="molecule type" value="Genomic_DNA"/>
</dbReference>
<evidence type="ECO:0000313" key="11">
    <source>
        <dbReference type="Proteomes" id="UP000189580"/>
    </source>
</evidence>
<dbReference type="GO" id="GO:0030003">
    <property type="term" value="P:intracellular monoatomic cation homeostasis"/>
    <property type="evidence" value="ECO:0007669"/>
    <property type="project" value="TreeGrafter"/>
</dbReference>
<evidence type="ECO:0000313" key="10">
    <source>
        <dbReference type="EMBL" id="ANB12894.1"/>
    </source>
</evidence>
<reference evidence="10 11" key="1">
    <citation type="submission" date="2016-02" db="EMBL/GenBank/DDBJ databases">
        <title>Complete genome sequence and transcriptome regulation of the pentose utilising yeast Sugiyamaella lignohabitans.</title>
        <authorList>
            <person name="Bellasio M."/>
            <person name="Peymann A."/>
            <person name="Valli M."/>
            <person name="Sipitzky M."/>
            <person name="Graf A."/>
            <person name="Sauer M."/>
            <person name="Marx H."/>
            <person name="Mattanovich D."/>
        </authorList>
    </citation>
    <scope>NUCLEOTIDE SEQUENCE [LARGE SCALE GENOMIC DNA]</scope>
    <source>
        <strain evidence="10 11">CBS 10342</strain>
    </source>
</reference>
<feature type="region of interest" description="Disordered" evidence="8">
    <location>
        <begin position="495"/>
        <end position="536"/>
    </location>
</feature>
<keyword evidence="5 7" id="KW-0496">Mitochondrion</keyword>
<evidence type="ECO:0000256" key="7">
    <source>
        <dbReference type="PROSITE-ProRule" id="PRU01094"/>
    </source>
</evidence>
<evidence type="ECO:0000259" key="9">
    <source>
        <dbReference type="PROSITE" id="PS51758"/>
    </source>
</evidence>
<dbReference type="InterPro" id="IPR044202">
    <property type="entry name" value="LETM1/MDM38-like"/>
</dbReference>
<evidence type="ECO:0000256" key="3">
    <source>
        <dbReference type="ARBA" id="ARBA00022792"/>
    </source>
</evidence>
<dbReference type="PROSITE" id="PS51758">
    <property type="entry name" value="LETM1_RBD"/>
    <property type="match status" value="1"/>
</dbReference>
<evidence type="ECO:0000256" key="1">
    <source>
        <dbReference type="ARBA" id="ARBA00004434"/>
    </source>
</evidence>
<dbReference type="PANTHER" id="PTHR14009">
    <property type="entry name" value="LEUCINE ZIPPER-EF-HAND CONTAINING TRANSMEMBRANE PROTEIN"/>
    <property type="match status" value="1"/>
</dbReference>
<dbReference type="PANTHER" id="PTHR14009:SF1">
    <property type="entry name" value="MITOCHONDRIAL PROTON_CALCIUM EXCHANGER PROTEIN"/>
    <property type="match status" value="1"/>
</dbReference>
<dbReference type="AlphaFoldDB" id="A0A167DGL8"/>
<evidence type="ECO:0000256" key="4">
    <source>
        <dbReference type="ARBA" id="ARBA00022989"/>
    </source>
</evidence>
<dbReference type="KEGG" id="slb:AWJ20_1172"/>
<name>A0A167DGL8_9ASCO</name>
<evidence type="ECO:0000256" key="2">
    <source>
        <dbReference type="ARBA" id="ARBA00022692"/>
    </source>
</evidence>
<keyword evidence="4" id="KW-1133">Transmembrane helix</keyword>
<keyword evidence="2" id="KW-0812">Transmembrane</keyword>
<proteinExistence type="predicted"/>
<comment type="subcellular location">
    <subcellularLocation>
        <location evidence="1">Mitochondrion inner membrane</location>
        <topology evidence="1">Single-pass membrane protein</topology>
    </subcellularLocation>
</comment>
<dbReference type="InterPro" id="IPR033122">
    <property type="entry name" value="LETM1-like_RBD"/>
</dbReference>
<gene>
    <name evidence="10" type="primary">YLH47</name>
    <name evidence="10" type="ORF">AWJ20_1172</name>
</gene>
<dbReference type="OrthoDB" id="275278at2759"/>
<keyword evidence="11" id="KW-1185">Reference proteome</keyword>
<dbReference type="Proteomes" id="UP000189580">
    <property type="component" value="Chromosome a"/>
</dbReference>
<sequence length="536" mass="58512">MGIIRHGLIPRVKGEFGGPVGRGIVSLSSRSLSTLTAAGARSGQLATVGLVHTNSTRNTSSPLLFVIGRRFQSTVQKESVKKDDKPAAAAAAAAVSGSGSSSGSSATASSSDSATASKTGSTGSTTGSSSSGTTETAPAKVEKKLTIWEKVKHEAQHYWDGTKLLGYEFKVSTKLLAKMAAGYELTRRENRQLNRTLQDIMRLVPFSMFILVPFAELLLPFALKIFPNLLPSTYESGKDKEAKTKKLRKTRGAVSQFLRQTVTESGMVFPVVVNPEQKEQFATFFKQVKSSVQQPSRELLISVARLFKDDVVLDNLSRPQLVAMAKYINIHPYGTSVMLRYSIRHRMRQIKQDDRAIDYEGVESLSVPELQSACASRGIKTYGISPAKLRDDLTTWLELRLHQKVPSTLLILSSAYTYGEPDNLDSYYDGIQAVLSALPEELYHEAELEVSSTSATNKQRLEVLKEQQELIQDENDEEMESGHVIKVRDHLSIEDDEPVAAEVPKEKSDAATNAANAVKSAAAAAGQAKKEADNRD</sequence>